<reference evidence="8 9" key="1">
    <citation type="submission" date="2020-10" db="EMBL/GenBank/DDBJ databases">
        <title>Phylogeny of dyella-like bacteria.</title>
        <authorList>
            <person name="Fu J."/>
        </authorList>
    </citation>
    <scope>NUCLEOTIDE SEQUENCE [LARGE SCALE GENOMIC DNA]</scope>
    <source>
        <strain evidence="8 9">DHG40</strain>
    </source>
</reference>
<sequence>METNPYAAPGAVVEDAPVLRDDTLDARKATRWQRWWGAFIDSFVVGICAWPLSMWWASHYGINHSASAAILQKLPFTGPTAMAISSILLLVVVACNLMLLNRNGQSIGKRAVGTKIVRTDGSPVEVWRVVALRWLPLFIVRYIPFLGGFAGLADALVIFGNDKRCIHDYVADTIVIVD</sequence>
<comment type="subcellular location">
    <subcellularLocation>
        <location evidence="1">Cell membrane</location>
        <topology evidence="1">Multi-pass membrane protein</topology>
    </subcellularLocation>
</comment>
<protein>
    <submittedName>
        <fullName evidence="8">RDD family protein</fullName>
    </submittedName>
</protein>
<accession>A0ABW8IFQ1</accession>
<evidence type="ECO:0000256" key="5">
    <source>
        <dbReference type="ARBA" id="ARBA00023136"/>
    </source>
</evidence>
<comment type="caution">
    <text evidence="8">The sequence shown here is derived from an EMBL/GenBank/DDBJ whole genome shotgun (WGS) entry which is preliminary data.</text>
</comment>
<dbReference type="Pfam" id="PF06271">
    <property type="entry name" value="RDD"/>
    <property type="match status" value="1"/>
</dbReference>
<dbReference type="PANTHER" id="PTHR36115:SF4">
    <property type="entry name" value="MEMBRANE PROTEIN"/>
    <property type="match status" value="1"/>
</dbReference>
<keyword evidence="2" id="KW-1003">Cell membrane</keyword>
<keyword evidence="4 6" id="KW-1133">Transmembrane helix</keyword>
<evidence type="ECO:0000256" key="3">
    <source>
        <dbReference type="ARBA" id="ARBA00022692"/>
    </source>
</evidence>
<feature type="transmembrane region" description="Helical" evidence="6">
    <location>
        <begin position="76"/>
        <end position="100"/>
    </location>
</feature>
<keyword evidence="9" id="KW-1185">Reference proteome</keyword>
<evidence type="ECO:0000313" key="9">
    <source>
        <dbReference type="Proteomes" id="UP001620409"/>
    </source>
</evidence>
<name>A0ABW8IFQ1_9GAMM</name>
<dbReference type="PANTHER" id="PTHR36115">
    <property type="entry name" value="PROLINE-RICH ANTIGEN HOMOLOG-RELATED"/>
    <property type="match status" value="1"/>
</dbReference>
<evidence type="ECO:0000256" key="4">
    <source>
        <dbReference type="ARBA" id="ARBA00022989"/>
    </source>
</evidence>
<evidence type="ECO:0000313" key="8">
    <source>
        <dbReference type="EMBL" id="MFK2854027.1"/>
    </source>
</evidence>
<evidence type="ECO:0000256" key="6">
    <source>
        <dbReference type="SAM" id="Phobius"/>
    </source>
</evidence>
<dbReference type="EMBL" id="JADIKI010000022">
    <property type="protein sequence ID" value="MFK2854027.1"/>
    <property type="molecule type" value="Genomic_DNA"/>
</dbReference>
<dbReference type="InterPro" id="IPR051791">
    <property type="entry name" value="Pra-immunoreactive"/>
</dbReference>
<feature type="domain" description="RDD" evidence="7">
    <location>
        <begin position="29"/>
        <end position="171"/>
    </location>
</feature>
<dbReference type="Proteomes" id="UP001620409">
    <property type="component" value="Unassembled WGS sequence"/>
</dbReference>
<dbReference type="InterPro" id="IPR010432">
    <property type="entry name" value="RDD"/>
</dbReference>
<organism evidence="8 9">
    <name type="scientific">Dyella humi</name>
    <dbReference type="NCBI Taxonomy" id="1770547"/>
    <lineage>
        <taxon>Bacteria</taxon>
        <taxon>Pseudomonadati</taxon>
        <taxon>Pseudomonadota</taxon>
        <taxon>Gammaproteobacteria</taxon>
        <taxon>Lysobacterales</taxon>
        <taxon>Rhodanobacteraceae</taxon>
        <taxon>Dyella</taxon>
    </lineage>
</organism>
<evidence type="ECO:0000259" key="7">
    <source>
        <dbReference type="Pfam" id="PF06271"/>
    </source>
</evidence>
<evidence type="ECO:0000256" key="1">
    <source>
        <dbReference type="ARBA" id="ARBA00004651"/>
    </source>
</evidence>
<feature type="transmembrane region" description="Helical" evidence="6">
    <location>
        <begin position="35"/>
        <end position="56"/>
    </location>
</feature>
<keyword evidence="3 6" id="KW-0812">Transmembrane</keyword>
<proteinExistence type="predicted"/>
<evidence type="ECO:0000256" key="2">
    <source>
        <dbReference type="ARBA" id="ARBA00022475"/>
    </source>
</evidence>
<gene>
    <name evidence="8" type="ORF">ISP18_05455</name>
</gene>
<keyword evidence="5 6" id="KW-0472">Membrane</keyword>
<dbReference type="RefSeq" id="WP_380007770.1">
    <property type="nucleotide sequence ID" value="NZ_JADIKI010000022.1"/>
</dbReference>